<keyword evidence="1" id="KW-1133">Transmembrane helix</keyword>
<dbReference type="Proteomes" id="UP000249620">
    <property type="component" value="Unassembled WGS sequence"/>
</dbReference>
<sequence>MDRVKKVLHLIKENINLLILIPTVLGGFWQLLELVRIEISFIRFFSLTQVVSDGLVVLFLLLIFVFINLSVFVKEKKDDNTLSPYEEYLAVKLLLLGLFVLGFGYSLYVLSHKEFTTPHLIILYTFFISSIKVIRDIIIKKYGDIFKDYYSLIVLLVFQISLYFMNSIFTKFHHLYYVPSNIKNIEYLECYTGKKQKDFELLYFNDKYVFVKDIKSKQIEIINFEEMLNKDNCK</sequence>
<feature type="transmembrane region" description="Helical" evidence="1">
    <location>
        <begin position="120"/>
        <end position="138"/>
    </location>
</feature>
<evidence type="ECO:0000313" key="2">
    <source>
        <dbReference type="EMBL" id="RAK21630.1"/>
    </source>
</evidence>
<keyword evidence="1" id="KW-0812">Transmembrane</keyword>
<feature type="transmembrane region" description="Helical" evidence="1">
    <location>
        <begin position="150"/>
        <end position="169"/>
    </location>
</feature>
<dbReference type="AlphaFoldDB" id="A0A327YL08"/>
<dbReference type="EMBL" id="QLMI01000005">
    <property type="protein sequence ID" value="RAK21630.1"/>
    <property type="molecule type" value="Genomic_DNA"/>
</dbReference>
<name>A0A327YL08_9FLAO</name>
<feature type="transmembrane region" description="Helical" evidence="1">
    <location>
        <begin position="44"/>
        <end position="67"/>
    </location>
</feature>
<comment type="caution">
    <text evidence="2">The sequence shown here is derived from an EMBL/GenBank/DDBJ whole genome shotgun (WGS) entry which is preliminary data.</text>
</comment>
<accession>A0A327YL08</accession>
<feature type="transmembrane region" description="Helical" evidence="1">
    <location>
        <begin position="15"/>
        <end position="32"/>
    </location>
</feature>
<dbReference type="RefSeq" id="WP_111567087.1">
    <property type="nucleotide sequence ID" value="NZ_QLMI01000005.1"/>
</dbReference>
<proteinExistence type="predicted"/>
<gene>
    <name evidence="2" type="ORF">B0I03_10562</name>
</gene>
<protein>
    <submittedName>
        <fullName evidence="2">Uncharacterized protein</fullName>
    </submittedName>
</protein>
<keyword evidence="1" id="KW-0472">Membrane</keyword>
<evidence type="ECO:0000256" key="1">
    <source>
        <dbReference type="SAM" id="Phobius"/>
    </source>
</evidence>
<reference evidence="2 3" key="1">
    <citation type="submission" date="2018-06" db="EMBL/GenBank/DDBJ databases">
        <title>Genomic Encyclopedia of Type Strains, Phase III (KMG-III): the genomes of soil and plant-associated and newly described type strains.</title>
        <authorList>
            <person name="Whitman W."/>
        </authorList>
    </citation>
    <scope>NUCLEOTIDE SEQUENCE [LARGE SCALE GENOMIC DNA]</scope>
    <source>
        <strain evidence="2 3">CGMCC 1.12398</strain>
    </source>
</reference>
<dbReference type="OrthoDB" id="1368261at2"/>
<feature type="transmembrane region" description="Helical" evidence="1">
    <location>
        <begin position="88"/>
        <end position="108"/>
    </location>
</feature>
<evidence type="ECO:0000313" key="3">
    <source>
        <dbReference type="Proteomes" id="UP000249620"/>
    </source>
</evidence>
<organism evidence="2 3">
    <name type="scientific">Flavobacterium aquaticum</name>
    <dbReference type="NCBI Taxonomy" id="1236486"/>
    <lineage>
        <taxon>Bacteria</taxon>
        <taxon>Pseudomonadati</taxon>
        <taxon>Bacteroidota</taxon>
        <taxon>Flavobacteriia</taxon>
        <taxon>Flavobacteriales</taxon>
        <taxon>Flavobacteriaceae</taxon>
        <taxon>Flavobacterium</taxon>
    </lineage>
</organism>
<keyword evidence="3" id="KW-1185">Reference proteome</keyword>